<dbReference type="InterPro" id="IPR036280">
    <property type="entry name" value="Multihaem_cyt_sf"/>
</dbReference>
<evidence type="ECO:0000313" key="7">
    <source>
        <dbReference type="EMBL" id="AIF97481.1"/>
    </source>
</evidence>
<organism evidence="7 8">
    <name type="scientific">Alteromonas australica</name>
    <dbReference type="NCBI Taxonomy" id="589873"/>
    <lineage>
        <taxon>Bacteria</taxon>
        <taxon>Pseudomonadati</taxon>
        <taxon>Pseudomonadota</taxon>
        <taxon>Gammaproteobacteria</taxon>
        <taxon>Alteromonadales</taxon>
        <taxon>Alteromonadaceae</taxon>
        <taxon>Alteromonas/Salinimonas group</taxon>
        <taxon>Alteromonas</taxon>
    </lineage>
</organism>
<dbReference type="KEGG" id="aal:EP13_01500"/>
<gene>
    <name evidence="7" type="ORF">EP13_01500</name>
</gene>
<reference evidence="7 8" key="1">
    <citation type="submission" date="2014-06" db="EMBL/GenBank/DDBJ databases">
        <title>Genomes of Alteromonas australica, a world apart.</title>
        <authorList>
            <person name="Gonzaga A."/>
            <person name="Lopez-Perez M."/>
            <person name="Rodriguez-Valera F."/>
        </authorList>
    </citation>
    <scope>NUCLEOTIDE SEQUENCE [LARGE SCALE GENOMIC DNA]</scope>
    <source>
        <strain evidence="7 8">H 17</strain>
    </source>
</reference>
<dbReference type="EMBL" id="CP008849">
    <property type="protein sequence ID" value="AIF97481.1"/>
    <property type="molecule type" value="Genomic_DNA"/>
</dbReference>
<keyword evidence="3" id="KW-0479">Metal-binding</keyword>
<evidence type="ECO:0000313" key="8">
    <source>
        <dbReference type="Proteomes" id="UP000056090"/>
    </source>
</evidence>
<sequence length="264" mass="29441">MMKWIIIVLGLVAAGFGVSHFIHMPEDSAQIPWEKMVEPGSLNKAHAFLADDCLSCHTPVKGVERDKCVACHANDTHIVARQPTAFHTDIKECASCHVEHKGESANISLMSHIALVDIGFNMLPNPNVPFDEGAATMAFLENILANKQTPDPLFVHPEVSDKEALLNCTQCHSNDDRHLGLFGEDCVQCHSTDKWSLPKFIHPSSQSRDCNQCHEAPPSHYMQHFKMISAKVAGEPKAKVEECYACHQSTSWNDIKRAGWYKHH</sequence>
<accession>A0A075NVF6</accession>
<keyword evidence="5" id="KW-0408">Iron</keyword>
<dbReference type="Gene3D" id="3.90.10.10">
    <property type="entry name" value="Cytochrome C3"/>
    <property type="match status" value="2"/>
</dbReference>
<keyword evidence="4" id="KW-0249">Electron transport</keyword>
<keyword evidence="8" id="KW-1185">Reference proteome</keyword>
<feature type="domain" description="Class III cytochrome C" evidence="6">
    <location>
        <begin position="24"/>
        <end position="105"/>
    </location>
</feature>
<dbReference type="eggNOG" id="ENOG502ZBY3">
    <property type="taxonomic scope" value="Bacteria"/>
</dbReference>
<keyword evidence="2" id="KW-0349">Heme</keyword>
<evidence type="ECO:0000256" key="1">
    <source>
        <dbReference type="ARBA" id="ARBA00022448"/>
    </source>
</evidence>
<evidence type="ECO:0000256" key="3">
    <source>
        <dbReference type="ARBA" id="ARBA00022723"/>
    </source>
</evidence>
<protein>
    <recommendedName>
        <fullName evidence="6">Class III cytochrome C domain-containing protein</fullName>
    </recommendedName>
</protein>
<dbReference type="Proteomes" id="UP000056090">
    <property type="component" value="Chromosome"/>
</dbReference>
<evidence type="ECO:0000256" key="2">
    <source>
        <dbReference type="ARBA" id="ARBA00022617"/>
    </source>
</evidence>
<dbReference type="GeneID" id="78253619"/>
<dbReference type="Pfam" id="PF02085">
    <property type="entry name" value="Cytochrom_CIII"/>
    <property type="match status" value="1"/>
</dbReference>
<name>A0A075NVF6_9ALTE</name>
<evidence type="ECO:0000256" key="5">
    <source>
        <dbReference type="ARBA" id="ARBA00023004"/>
    </source>
</evidence>
<keyword evidence="1" id="KW-0813">Transport</keyword>
<dbReference type="SUPFAM" id="SSF48695">
    <property type="entry name" value="Multiheme cytochromes"/>
    <property type="match status" value="1"/>
</dbReference>
<dbReference type="RefSeq" id="WP_044055655.1">
    <property type="nucleotide sequence ID" value="NZ_CBCSKJ010000005.1"/>
</dbReference>
<dbReference type="AlphaFoldDB" id="A0A075NVF6"/>
<evidence type="ECO:0000259" key="6">
    <source>
        <dbReference type="Pfam" id="PF02085"/>
    </source>
</evidence>
<evidence type="ECO:0000256" key="4">
    <source>
        <dbReference type="ARBA" id="ARBA00022982"/>
    </source>
</evidence>
<dbReference type="InterPro" id="IPR020942">
    <property type="entry name" value="Cyt_c_III_dom"/>
</dbReference>
<proteinExistence type="predicted"/>